<gene>
    <name evidence="1" type="ORF">TIFTF001_003914</name>
</gene>
<keyword evidence="2" id="KW-1185">Reference proteome</keyword>
<dbReference type="Proteomes" id="UP001187192">
    <property type="component" value="Unassembled WGS sequence"/>
</dbReference>
<accession>A0AA88A2A4</accession>
<dbReference type="AlphaFoldDB" id="A0AA88A2A4"/>
<dbReference type="EMBL" id="BTGU01000004">
    <property type="protein sequence ID" value="GMN32976.1"/>
    <property type="molecule type" value="Genomic_DNA"/>
</dbReference>
<sequence length="101" mass="11431">MPTSRLIGSPNVICEDSSSESFVRDNPVYNPVSDFSASHGSGSEVEMRKDFQPVPNLILPSIGTPWNDLKTMYDTMENDFELKALLKKLKNLKFYVKMIND</sequence>
<protein>
    <submittedName>
        <fullName evidence="1">Uncharacterized protein</fullName>
    </submittedName>
</protein>
<evidence type="ECO:0000313" key="2">
    <source>
        <dbReference type="Proteomes" id="UP001187192"/>
    </source>
</evidence>
<name>A0AA88A2A4_FICCA</name>
<proteinExistence type="predicted"/>
<evidence type="ECO:0000313" key="1">
    <source>
        <dbReference type="EMBL" id="GMN32976.1"/>
    </source>
</evidence>
<reference evidence="1" key="1">
    <citation type="submission" date="2023-07" db="EMBL/GenBank/DDBJ databases">
        <title>draft genome sequence of fig (Ficus carica).</title>
        <authorList>
            <person name="Takahashi T."/>
            <person name="Nishimura K."/>
        </authorList>
    </citation>
    <scope>NUCLEOTIDE SEQUENCE</scope>
</reference>
<comment type="caution">
    <text evidence="1">The sequence shown here is derived from an EMBL/GenBank/DDBJ whole genome shotgun (WGS) entry which is preliminary data.</text>
</comment>
<organism evidence="1 2">
    <name type="scientific">Ficus carica</name>
    <name type="common">Common fig</name>
    <dbReference type="NCBI Taxonomy" id="3494"/>
    <lineage>
        <taxon>Eukaryota</taxon>
        <taxon>Viridiplantae</taxon>
        <taxon>Streptophyta</taxon>
        <taxon>Embryophyta</taxon>
        <taxon>Tracheophyta</taxon>
        <taxon>Spermatophyta</taxon>
        <taxon>Magnoliopsida</taxon>
        <taxon>eudicotyledons</taxon>
        <taxon>Gunneridae</taxon>
        <taxon>Pentapetalae</taxon>
        <taxon>rosids</taxon>
        <taxon>fabids</taxon>
        <taxon>Rosales</taxon>
        <taxon>Moraceae</taxon>
        <taxon>Ficeae</taxon>
        <taxon>Ficus</taxon>
    </lineage>
</organism>